<keyword evidence="13" id="KW-0961">Cell wall biogenesis/degradation</keyword>
<dbReference type="GO" id="GO:0071555">
    <property type="term" value="P:cell wall organization"/>
    <property type="evidence" value="ECO:0007669"/>
    <property type="project" value="UniProtKB-KW"/>
</dbReference>
<dbReference type="InterPro" id="IPR001182">
    <property type="entry name" value="FtsW/RodA"/>
</dbReference>
<evidence type="ECO:0000256" key="18">
    <source>
        <dbReference type="ARBA" id="ARBA00041418"/>
    </source>
</evidence>
<feature type="transmembrane region" description="Helical" evidence="21">
    <location>
        <begin position="340"/>
        <end position="361"/>
    </location>
</feature>
<dbReference type="RefSeq" id="WP_261616159.1">
    <property type="nucleotide sequence ID" value="NZ_JALIDZ010000005.1"/>
</dbReference>
<comment type="subcellular location">
    <subcellularLocation>
        <location evidence="1">Cell membrane</location>
        <topology evidence="1">Multi-pass membrane protein</topology>
    </subcellularLocation>
</comment>
<evidence type="ECO:0000256" key="17">
    <source>
        <dbReference type="ARBA" id="ARBA00041185"/>
    </source>
</evidence>
<keyword evidence="23" id="KW-1185">Reference proteome</keyword>
<evidence type="ECO:0000256" key="11">
    <source>
        <dbReference type="ARBA" id="ARBA00023136"/>
    </source>
</evidence>
<dbReference type="GO" id="GO:0051301">
    <property type="term" value="P:cell division"/>
    <property type="evidence" value="ECO:0007669"/>
    <property type="project" value="UniProtKB-KW"/>
</dbReference>
<dbReference type="InterPro" id="IPR013437">
    <property type="entry name" value="FtsW"/>
</dbReference>
<reference evidence="22 23" key="1">
    <citation type="submission" date="2022-04" db="EMBL/GenBank/DDBJ databases">
        <authorList>
            <person name="Ye Y.-Q."/>
            <person name="Du Z.-J."/>
        </authorList>
    </citation>
    <scope>NUCLEOTIDE SEQUENCE [LARGE SCALE GENOMIC DNA]</scope>
    <source>
        <strain evidence="22 23">A6E488</strain>
    </source>
</reference>
<evidence type="ECO:0000256" key="4">
    <source>
        <dbReference type="ARBA" id="ARBA00022618"/>
    </source>
</evidence>
<evidence type="ECO:0000256" key="16">
    <source>
        <dbReference type="ARBA" id="ARBA00038053"/>
    </source>
</evidence>
<keyword evidence="11 21" id="KW-0472">Membrane</keyword>
<evidence type="ECO:0000313" key="22">
    <source>
        <dbReference type="EMBL" id="MCT8972576.1"/>
    </source>
</evidence>
<dbReference type="Pfam" id="PF01098">
    <property type="entry name" value="FTSW_RODA_SPOVE"/>
    <property type="match status" value="1"/>
</dbReference>
<dbReference type="GO" id="GO:0032153">
    <property type="term" value="C:cell division site"/>
    <property type="evidence" value="ECO:0007669"/>
    <property type="project" value="TreeGrafter"/>
</dbReference>
<evidence type="ECO:0000256" key="19">
    <source>
        <dbReference type="ARBA" id="ARBA00044770"/>
    </source>
</evidence>
<keyword evidence="10 21" id="KW-1133">Transmembrane helix</keyword>
<comment type="pathway">
    <text evidence="2">Cell wall biogenesis; peptidoglycan biosynthesis.</text>
</comment>
<evidence type="ECO:0000256" key="10">
    <source>
        <dbReference type="ARBA" id="ARBA00022989"/>
    </source>
</evidence>
<gene>
    <name evidence="22" type="primary">ftsW</name>
    <name evidence="22" type="ORF">MUB46_11975</name>
</gene>
<feature type="transmembrane region" description="Helical" evidence="21">
    <location>
        <begin position="59"/>
        <end position="76"/>
    </location>
</feature>
<keyword evidence="8" id="KW-0133">Cell shape</keyword>
<dbReference type="GO" id="GO:0008360">
    <property type="term" value="P:regulation of cell shape"/>
    <property type="evidence" value="ECO:0007669"/>
    <property type="project" value="UniProtKB-KW"/>
</dbReference>
<name>A0AAW5QWZ1_9HYPH</name>
<keyword evidence="7 21" id="KW-0812">Transmembrane</keyword>
<feature type="transmembrane region" description="Helical" evidence="21">
    <location>
        <begin position="172"/>
        <end position="193"/>
    </location>
</feature>
<keyword evidence="9" id="KW-0573">Peptidoglycan synthesis</keyword>
<evidence type="ECO:0000256" key="9">
    <source>
        <dbReference type="ARBA" id="ARBA00022984"/>
    </source>
</evidence>
<feature type="transmembrane region" description="Helical" evidence="21">
    <location>
        <begin position="146"/>
        <end position="165"/>
    </location>
</feature>
<evidence type="ECO:0000256" key="5">
    <source>
        <dbReference type="ARBA" id="ARBA00022676"/>
    </source>
</evidence>
<comment type="caution">
    <text evidence="22">The sequence shown here is derived from an EMBL/GenBank/DDBJ whole genome shotgun (WGS) entry which is preliminary data.</text>
</comment>
<dbReference type="GO" id="GO:0009252">
    <property type="term" value="P:peptidoglycan biosynthetic process"/>
    <property type="evidence" value="ECO:0007669"/>
    <property type="project" value="UniProtKB-KW"/>
</dbReference>
<proteinExistence type="inferred from homology"/>
<evidence type="ECO:0000256" key="12">
    <source>
        <dbReference type="ARBA" id="ARBA00023306"/>
    </source>
</evidence>
<evidence type="ECO:0000256" key="3">
    <source>
        <dbReference type="ARBA" id="ARBA00022475"/>
    </source>
</evidence>
<evidence type="ECO:0000313" key="23">
    <source>
        <dbReference type="Proteomes" id="UP001320898"/>
    </source>
</evidence>
<dbReference type="AlphaFoldDB" id="A0AAW5QWZ1"/>
<evidence type="ECO:0000256" key="8">
    <source>
        <dbReference type="ARBA" id="ARBA00022960"/>
    </source>
</evidence>
<evidence type="ECO:0000256" key="15">
    <source>
        <dbReference type="ARBA" id="ARBA00033270"/>
    </source>
</evidence>
<keyword evidence="3" id="KW-1003">Cell membrane</keyword>
<evidence type="ECO:0000256" key="6">
    <source>
        <dbReference type="ARBA" id="ARBA00022679"/>
    </source>
</evidence>
<protein>
    <recommendedName>
        <fullName evidence="17">Probable peptidoglycan glycosyltransferase FtsW</fullName>
        <ecNumber evidence="19">2.4.99.28</ecNumber>
    </recommendedName>
    <alternativeName>
        <fullName evidence="18">Cell division protein FtsW</fullName>
    </alternativeName>
    <alternativeName>
        <fullName evidence="15">Cell wall polymerase</fullName>
    </alternativeName>
    <alternativeName>
        <fullName evidence="14">Peptidoglycan polymerase</fullName>
    </alternativeName>
</protein>
<keyword evidence="5" id="KW-0328">Glycosyltransferase</keyword>
<feature type="transmembrane region" description="Helical" evidence="21">
    <location>
        <begin position="20"/>
        <end position="39"/>
    </location>
</feature>
<evidence type="ECO:0000256" key="14">
    <source>
        <dbReference type="ARBA" id="ARBA00032370"/>
    </source>
</evidence>
<organism evidence="22 23">
    <name type="scientific">Microbaculum marinisediminis</name>
    <dbReference type="NCBI Taxonomy" id="2931392"/>
    <lineage>
        <taxon>Bacteria</taxon>
        <taxon>Pseudomonadati</taxon>
        <taxon>Pseudomonadota</taxon>
        <taxon>Alphaproteobacteria</taxon>
        <taxon>Hyphomicrobiales</taxon>
        <taxon>Tepidamorphaceae</taxon>
        <taxon>Microbaculum</taxon>
    </lineage>
</organism>
<evidence type="ECO:0000256" key="21">
    <source>
        <dbReference type="SAM" id="Phobius"/>
    </source>
</evidence>
<evidence type="ECO:0000256" key="2">
    <source>
        <dbReference type="ARBA" id="ARBA00004752"/>
    </source>
</evidence>
<comment type="catalytic activity">
    <reaction evidence="20">
        <text>[GlcNAc-(1-&gt;4)-Mur2Ac(oyl-L-Ala-gamma-D-Glu-L-Lys-D-Ala-D-Ala)](n)-di-trans,octa-cis-undecaprenyl diphosphate + beta-D-GlcNAc-(1-&gt;4)-Mur2Ac(oyl-L-Ala-gamma-D-Glu-L-Lys-D-Ala-D-Ala)-di-trans,octa-cis-undecaprenyl diphosphate = [GlcNAc-(1-&gt;4)-Mur2Ac(oyl-L-Ala-gamma-D-Glu-L-Lys-D-Ala-D-Ala)](n+1)-di-trans,octa-cis-undecaprenyl diphosphate + di-trans,octa-cis-undecaprenyl diphosphate + H(+)</text>
        <dbReference type="Rhea" id="RHEA:23708"/>
        <dbReference type="Rhea" id="RHEA-COMP:9602"/>
        <dbReference type="Rhea" id="RHEA-COMP:9603"/>
        <dbReference type="ChEBI" id="CHEBI:15378"/>
        <dbReference type="ChEBI" id="CHEBI:58405"/>
        <dbReference type="ChEBI" id="CHEBI:60033"/>
        <dbReference type="ChEBI" id="CHEBI:78435"/>
        <dbReference type="EC" id="2.4.99.28"/>
    </reaction>
</comment>
<dbReference type="EC" id="2.4.99.28" evidence="19"/>
<evidence type="ECO:0000256" key="1">
    <source>
        <dbReference type="ARBA" id="ARBA00004651"/>
    </source>
</evidence>
<sequence>MFSRTDERLIARWWWTVDRVLLGAILALILGGLVLSLAASPPVAQRLGLDYFHFVKRHALFVLPAIALMIGVSMMSPRGIRRSALVVFAVGIVLMALTLWIGPEVKGARRWISIGGIALQPSEFVKPAFVVLVAWAFSERMKRPDMPGNLMAILLLAAFVGLLVPQPDFGQTMLAVLVWGALFFAAGMSWLWIVTLGGLGVGGLVTAYTFVPHVRGRIDRFLDPESGDTFQVDTAIESFVRGGWLGRGPGEGTVKQSLPDSHTDFIFAVTAEEFGILVCLIIVAAFAFIVLRGLTQALKESDPFVKLAVTGLIVLFGLQSVINMAVNLQLMPAKGMTLPFVSYGGSSILSLAYGMGMVLGLTRRRPQTEPVLYDLPAPHQRHPGMHAGARPA</sequence>
<feature type="transmembrane region" description="Helical" evidence="21">
    <location>
        <begin position="307"/>
        <end position="328"/>
    </location>
</feature>
<dbReference type="PANTHER" id="PTHR30474">
    <property type="entry name" value="CELL CYCLE PROTEIN"/>
    <property type="match status" value="1"/>
</dbReference>
<dbReference type="GO" id="GO:0008955">
    <property type="term" value="F:peptidoglycan glycosyltransferase activity"/>
    <property type="evidence" value="ECO:0007669"/>
    <property type="project" value="UniProtKB-EC"/>
</dbReference>
<accession>A0AAW5QWZ1</accession>
<dbReference type="EMBL" id="JALIDZ010000005">
    <property type="protein sequence ID" value="MCT8972576.1"/>
    <property type="molecule type" value="Genomic_DNA"/>
</dbReference>
<dbReference type="Proteomes" id="UP001320898">
    <property type="component" value="Unassembled WGS sequence"/>
</dbReference>
<comment type="similarity">
    <text evidence="16">Belongs to the SEDS family. FtsW subfamily.</text>
</comment>
<dbReference type="GO" id="GO:0005886">
    <property type="term" value="C:plasma membrane"/>
    <property type="evidence" value="ECO:0007669"/>
    <property type="project" value="UniProtKB-SubCell"/>
</dbReference>
<evidence type="ECO:0000256" key="20">
    <source>
        <dbReference type="ARBA" id="ARBA00049902"/>
    </source>
</evidence>
<dbReference type="NCBIfam" id="TIGR02614">
    <property type="entry name" value="ftsW"/>
    <property type="match status" value="1"/>
</dbReference>
<feature type="transmembrane region" description="Helical" evidence="21">
    <location>
        <begin position="83"/>
        <end position="101"/>
    </location>
</feature>
<evidence type="ECO:0000256" key="7">
    <source>
        <dbReference type="ARBA" id="ARBA00022692"/>
    </source>
</evidence>
<dbReference type="GO" id="GO:0015648">
    <property type="term" value="F:lipid-linked peptidoglycan transporter activity"/>
    <property type="evidence" value="ECO:0007669"/>
    <property type="project" value="TreeGrafter"/>
</dbReference>
<keyword evidence="4" id="KW-0132">Cell division</keyword>
<keyword evidence="12" id="KW-0131">Cell cycle</keyword>
<evidence type="ECO:0000256" key="13">
    <source>
        <dbReference type="ARBA" id="ARBA00023316"/>
    </source>
</evidence>
<feature type="transmembrane region" description="Helical" evidence="21">
    <location>
        <begin position="274"/>
        <end position="295"/>
    </location>
</feature>
<dbReference type="PANTHER" id="PTHR30474:SF2">
    <property type="entry name" value="PEPTIDOGLYCAN GLYCOSYLTRANSFERASE FTSW-RELATED"/>
    <property type="match status" value="1"/>
</dbReference>
<keyword evidence="6" id="KW-0808">Transferase</keyword>